<sequence>MDLDPSEDQRELQQMISRFSLDRFPADTVRDFAEPGRFDRSAWRELAELGTFGIALPESSGGVGLRWIDTVLVHETLGAALTPGPLLAATLAAGLVPGVLEGEVVPAIVERPTHGAVVIEHLSVADVLLVIETDGVRQIDPSSLDATLLTEPTDPATPVSVVRDLPTGELIADAAAAERLRLLGSLLASAQLVGNAEGSTTLAVTYAKEREQFGRPVGSFQGLKHLLADCYARTEVSRSAVWAAGVLVDEPEAGDLRRAVAGARVLAGRAAAENGKTCVQVHGGMGFTWEVDAHLFLKRAWVLETAFGSIDEAAELVAEALAASLS</sequence>
<evidence type="ECO:0000256" key="2">
    <source>
        <dbReference type="ARBA" id="ARBA00009347"/>
    </source>
</evidence>
<evidence type="ECO:0000256" key="3">
    <source>
        <dbReference type="ARBA" id="ARBA00022630"/>
    </source>
</evidence>
<evidence type="ECO:0000259" key="7">
    <source>
        <dbReference type="Pfam" id="PF02771"/>
    </source>
</evidence>
<dbReference type="AlphaFoldDB" id="A0A6J5YHJ4"/>
<dbReference type="Pfam" id="PF02771">
    <property type="entry name" value="Acyl-CoA_dh_N"/>
    <property type="match status" value="1"/>
</dbReference>
<dbReference type="GO" id="GO:0003995">
    <property type="term" value="F:acyl-CoA dehydrogenase activity"/>
    <property type="evidence" value="ECO:0007669"/>
    <property type="project" value="TreeGrafter"/>
</dbReference>
<dbReference type="GO" id="GO:0050660">
    <property type="term" value="F:flavin adenine dinucleotide binding"/>
    <property type="evidence" value="ECO:0007669"/>
    <property type="project" value="InterPro"/>
</dbReference>
<gene>
    <name evidence="8" type="ORF">UFOPK1392_01971</name>
</gene>
<comment type="cofactor">
    <cofactor evidence="1">
        <name>FAD</name>
        <dbReference type="ChEBI" id="CHEBI:57692"/>
    </cofactor>
</comment>
<evidence type="ECO:0000256" key="1">
    <source>
        <dbReference type="ARBA" id="ARBA00001974"/>
    </source>
</evidence>
<name>A0A6J5YHJ4_9ZZZZ</name>
<dbReference type="InterPro" id="IPR009075">
    <property type="entry name" value="AcylCo_DH/oxidase_C"/>
</dbReference>
<dbReference type="InterPro" id="IPR013786">
    <property type="entry name" value="AcylCoA_DH/ox_N"/>
</dbReference>
<accession>A0A6J5YHJ4</accession>
<proteinExistence type="inferred from homology"/>
<dbReference type="SUPFAM" id="SSF47203">
    <property type="entry name" value="Acyl-CoA dehydrogenase C-terminal domain-like"/>
    <property type="match status" value="1"/>
</dbReference>
<feature type="domain" description="Acyl-CoA dehydrogenase/oxidase C-terminal" evidence="6">
    <location>
        <begin position="188"/>
        <end position="321"/>
    </location>
</feature>
<evidence type="ECO:0000256" key="4">
    <source>
        <dbReference type="ARBA" id="ARBA00022827"/>
    </source>
</evidence>
<keyword evidence="4" id="KW-0274">FAD</keyword>
<dbReference type="InterPro" id="IPR036250">
    <property type="entry name" value="AcylCo_DH-like_C"/>
</dbReference>
<dbReference type="EMBL" id="CAEMXZ010000115">
    <property type="protein sequence ID" value="CAB4324206.1"/>
    <property type="molecule type" value="Genomic_DNA"/>
</dbReference>
<dbReference type="InterPro" id="IPR009100">
    <property type="entry name" value="AcylCoA_DH/oxidase_NM_dom_sf"/>
</dbReference>
<keyword evidence="3" id="KW-0285">Flavoprotein</keyword>
<organism evidence="8">
    <name type="scientific">freshwater metagenome</name>
    <dbReference type="NCBI Taxonomy" id="449393"/>
    <lineage>
        <taxon>unclassified sequences</taxon>
        <taxon>metagenomes</taxon>
        <taxon>ecological metagenomes</taxon>
    </lineage>
</organism>
<comment type="similarity">
    <text evidence="2">Belongs to the acyl-CoA dehydrogenase family.</text>
</comment>
<dbReference type="PANTHER" id="PTHR43884">
    <property type="entry name" value="ACYL-COA DEHYDROGENASE"/>
    <property type="match status" value="1"/>
</dbReference>
<evidence type="ECO:0000256" key="5">
    <source>
        <dbReference type="ARBA" id="ARBA00023002"/>
    </source>
</evidence>
<keyword evidence="5" id="KW-0560">Oxidoreductase</keyword>
<dbReference type="PANTHER" id="PTHR43884:SF20">
    <property type="entry name" value="ACYL-COA DEHYDROGENASE FADE28"/>
    <property type="match status" value="1"/>
</dbReference>
<evidence type="ECO:0000259" key="6">
    <source>
        <dbReference type="Pfam" id="PF00441"/>
    </source>
</evidence>
<dbReference type="InterPro" id="IPR037069">
    <property type="entry name" value="AcylCoA_DH/ox_N_sf"/>
</dbReference>
<protein>
    <submittedName>
        <fullName evidence="8">Unannotated protein</fullName>
    </submittedName>
</protein>
<dbReference type="Pfam" id="PF00441">
    <property type="entry name" value="Acyl-CoA_dh_1"/>
    <property type="match status" value="1"/>
</dbReference>
<reference evidence="8" key="1">
    <citation type="submission" date="2020-05" db="EMBL/GenBank/DDBJ databases">
        <authorList>
            <person name="Chiriac C."/>
            <person name="Salcher M."/>
            <person name="Ghai R."/>
            <person name="Kavagutti S V."/>
        </authorList>
    </citation>
    <scope>NUCLEOTIDE SEQUENCE</scope>
</reference>
<dbReference type="Gene3D" id="1.20.140.10">
    <property type="entry name" value="Butyryl-CoA Dehydrogenase, subunit A, domain 3"/>
    <property type="match status" value="1"/>
</dbReference>
<evidence type="ECO:0000313" key="8">
    <source>
        <dbReference type="EMBL" id="CAB4324206.1"/>
    </source>
</evidence>
<dbReference type="SUPFAM" id="SSF56645">
    <property type="entry name" value="Acyl-CoA dehydrogenase NM domain-like"/>
    <property type="match status" value="1"/>
</dbReference>
<feature type="domain" description="Acyl-CoA dehydrogenase/oxidase N-terminal" evidence="7">
    <location>
        <begin position="6"/>
        <end position="86"/>
    </location>
</feature>
<dbReference type="Gene3D" id="1.10.540.10">
    <property type="entry name" value="Acyl-CoA dehydrogenase/oxidase, N-terminal domain"/>
    <property type="match status" value="1"/>
</dbReference>